<dbReference type="Proteomes" id="UP000233249">
    <property type="component" value="Unassembled WGS sequence"/>
</dbReference>
<evidence type="ECO:0000259" key="1">
    <source>
        <dbReference type="PROSITE" id="PS50990"/>
    </source>
</evidence>
<evidence type="ECO:0000313" key="3">
    <source>
        <dbReference type="Proteomes" id="UP000233249"/>
    </source>
</evidence>
<dbReference type="GO" id="GO:0008233">
    <property type="term" value="F:peptidase activity"/>
    <property type="evidence" value="ECO:0007669"/>
    <property type="project" value="InterPro"/>
</dbReference>
<reference evidence="2 3" key="1">
    <citation type="submission" date="2017-12" db="EMBL/GenBank/DDBJ databases">
        <title>Corynebacterium mastitidis 16-1433 Genome.</title>
        <authorList>
            <person name="Gulvik C.A."/>
        </authorList>
    </citation>
    <scope>NUCLEOTIDE SEQUENCE [LARGE SCALE GENOMIC DNA]</scope>
    <source>
        <strain evidence="2 3">16-1433</strain>
    </source>
</reference>
<dbReference type="InterPro" id="IPR005074">
    <property type="entry name" value="Peptidase_C39"/>
</dbReference>
<comment type="caution">
    <text evidence="2">The sequence shown here is derived from an EMBL/GenBank/DDBJ whole genome shotgun (WGS) entry which is preliminary data.</text>
</comment>
<protein>
    <recommendedName>
        <fullName evidence="1">Peptidase C39 domain-containing protein</fullName>
    </recommendedName>
</protein>
<accession>A0A2N0XA25</accession>
<name>A0A2N0XA25_9CORY</name>
<organism evidence="2 3">
    <name type="scientific">Corynebacterium mastitidis</name>
    <dbReference type="NCBI Taxonomy" id="161890"/>
    <lineage>
        <taxon>Bacteria</taxon>
        <taxon>Bacillati</taxon>
        <taxon>Actinomycetota</taxon>
        <taxon>Actinomycetes</taxon>
        <taxon>Mycobacteriales</taxon>
        <taxon>Corynebacteriaceae</taxon>
        <taxon>Corynebacterium</taxon>
    </lineage>
</organism>
<gene>
    <name evidence="2" type="ORF">CXB45_01500</name>
</gene>
<feature type="domain" description="Peptidase C39" evidence="1">
    <location>
        <begin position="32"/>
        <end position="175"/>
    </location>
</feature>
<dbReference type="AlphaFoldDB" id="A0A2N0XA25"/>
<dbReference type="GO" id="GO:0005524">
    <property type="term" value="F:ATP binding"/>
    <property type="evidence" value="ECO:0007669"/>
    <property type="project" value="InterPro"/>
</dbReference>
<dbReference type="PROSITE" id="PS50990">
    <property type="entry name" value="PEPTIDASE_C39"/>
    <property type="match status" value="1"/>
</dbReference>
<sequence length="190" mass="21622">MFMQNLPRYPQRFSDLPKWETPKNISPEIVHQWEQRACGLACLRSLLEYYNLPVPSQWSLIKEAQSIKAFSPQGILHKKLVLLAEKHGLSGVTLATNNEFEIFELSRKIDLPAIISVKHKLPSNSPQKGGHLVVVKSTEKVNSVLLSDPSHWGKDYPVLPVTQFSSYSGRSIIIAPPMRVKKFMEEFKTQ</sequence>
<dbReference type="GO" id="GO:0006508">
    <property type="term" value="P:proteolysis"/>
    <property type="evidence" value="ECO:0007669"/>
    <property type="project" value="InterPro"/>
</dbReference>
<dbReference type="Pfam" id="PF03412">
    <property type="entry name" value="Peptidase_C39"/>
    <property type="match status" value="1"/>
</dbReference>
<evidence type="ECO:0000313" key="2">
    <source>
        <dbReference type="EMBL" id="PKF69558.1"/>
    </source>
</evidence>
<dbReference type="EMBL" id="PJAF01000002">
    <property type="protein sequence ID" value="PKF69558.1"/>
    <property type="molecule type" value="Genomic_DNA"/>
</dbReference>
<dbReference type="CDD" id="cd02259">
    <property type="entry name" value="Peptidase_C39_like"/>
    <property type="match status" value="1"/>
</dbReference>
<dbReference type="GO" id="GO:0016020">
    <property type="term" value="C:membrane"/>
    <property type="evidence" value="ECO:0007669"/>
    <property type="project" value="InterPro"/>
</dbReference>
<proteinExistence type="predicted"/>
<dbReference type="Gene3D" id="3.90.70.10">
    <property type="entry name" value="Cysteine proteinases"/>
    <property type="match status" value="1"/>
</dbReference>